<protein>
    <submittedName>
        <fullName evidence="1">Uncharacterized protein</fullName>
    </submittedName>
</protein>
<sequence length="210" mass="23614">MDTSLGGVTIIRRYLYEDDLIENLLSLAFMSYENLQGIHALVHSLMIHISIGCLSVFDRVQVLLCSSLNPCHSLLTRLVMGSKRNPTIVLLWLWHDLFLFVVLPISPQPLVAHFMPDSAFLLISSRCSHPKKKERGTQPCLGKPMRKLRDFSFLLALEPELEPRNSPPCMKLSDLPCSAPHRPTAPALWLAAGLFPPAVRFLFANSENWG</sequence>
<name>A0AAV5JR72_9ROSI</name>
<accession>A0AAV5JR72</accession>
<reference evidence="1 2" key="1">
    <citation type="journal article" date="2021" name="Commun. Biol.">
        <title>The genome of Shorea leprosula (Dipterocarpaceae) highlights the ecological relevance of drought in aseasonal tropical rainforests.</title>
        <authorList>
            <person name="Ng K.K.S."/>
            <person name="Kobayashi M.J."/>
            <person name="Fawcett J.A."/>
            <person name="Hatakeyama M."/>
            <person name="Paape T."/>
            <person name="Ng C.H."/>
            <person name="Ang C.C."/>
            <person name="Tnah L.H."/>
            <person name="Lee C.T."/>
            <person name="Nishiyama T."/>
            <person name="Sese J."/>
            <person name="O'Brien M.J."/>
            <person name="Copetti D."/>
            <person name="Mohd Noor M.I."/>
            <person name="Ong R.C."/>
            <person name="Putra M."/>
            <person name="Sireger I.Z."/>
            <person name="Indrioko S."/>
            <person name="Kosugi Y."/>
            <person name="Izuno A."/>
            <person name="Isagi Y."/>
            <person name="Lee S.L."/>
            <person name="Shimizu K.K."/>
        </authorList>
    </citation>
    <scope>NUCLEOTIDE SEQUENCE [LARGE SCALE GENOMIC DNA]</scope>
    <source>
        <strain evidence="1">214</strain>
    </source>
</reference>
<dbReference type="AlphaFoldDB" id="A0AAV5JR72"/>
<keyword evidence="2" id="KW-1185">Reference proteome</keyword>
<dbReference type="EMBL" id="BPVZ01000038">
    <property type="protein sequence ID" value="GKV13245.1"/>
    <property type="molecule type" value="Genomic_DNA"/>
</dbReference>
<dbReference type="Proteomes" id="UP001054252">
    <property type="component" value="Unassembled WGS sequence"/>
</dbReference>
<proteinExistence type="predicted"/>
<gene>
    <name evidence="1" type="ORF">SLEP1_g24285</name>
</gene>
<comment type="caution">
    <text evidence="1">The sequence shown here is derived from an EMBL/GenBank/DDBJ whole genome shotgun (WGS) entry which is preliminary data.</text>
</comment>
<organism evidence="1 2">
    <name type="scientific">Rubroshorea leprosula</name>
    <dbReference type="NCBI Taxonomy" id="152421"/>
    <lineage>
        <taxon>Eukaryota</taxon>
        <taxon>Viridiplantae</taxon>
        <taxon>Streptophyta</taxon>
        <taxon>Embryophyta</taxon>
        <taxon>Tracheophyta</taxon>
        <taxon>Spermatophyta</taxon>
        <taxon>Magnoliopsida</taxon>
        <taxon>eudicotyledons</taxon>
        <taxon>Gunneridae</taxon>
        <taxon>Pentapetalae</taxon>
        <taxon>rosids</taxon>
        <taxon>malvids</taxon>
        <taxon>Malvales</taxon>
        <taxon>Dipterocarpaceae</taxon>
        <taxon>Rubroshorea</taxon>
    </lineage>
</organism>
<evidence type="ECO:0000313" key="2">
    <source>
        <dbReference type="Proteomes" id="UP001054252"/>
    </source>
</evidence>
<evidence type="ECO:0000313" key="1">
    <source>
        <dbReference type="EMBL" id="GKV13245.1"/>
    </source>
</evidence>